<dbReference type="SUPFAM" id="SSF55394">
    <property type="entry name" value="Bactericidal permeability-increasing protein, BPI"/>
    <property type="match status" value="1"/>
</dbReference>
<dbReference type="eggNOG" id="ENOG502QS2W">
    <property type="taxonomic scope" value="Eukaryota"/>
</dbReference>
<evidence type="ECO:0000313" key="3">
    <source>
        <dbReference type="EnsemblProtists" id="PYU1_T014507"/>
    </source>
</evidence>
<reference evidence="4" key="2">
    <citation type="submission" date="2010-04" db="EMBL/GenBank/DDBJ databases">
        <authorList>
            <person name="Buell R."/>
            <person name="Hamilton J."/>
            <person name="Hostetler J."/>
        </authorList>
    </citation>
    <scope>NUCLEOTIDE SEQUENCE [LARGE SCALE GENOMIC DNA]</scope>
    <source>
        <strain evidence="4">DAOM:BR144</strain>
    </source>
</reference>
<feature type="domain" description="PDZ" evidence="2">
    <location>
        <begin position="836"/>
        <end position="913"/>
    </location>
</feature>
<name>K3XBA8_GLOUD</name>
<proteinExistence type="predicted"/>
<dbReference type="InParanoid" id="K3XBA8"/>
<dbReference type="InterPro" id="IPR017943">
    <property type="entry name" value="Bactericidal_perm-incr_a/b_dom"/>
</dbReference>
<dbReference type="Gene3D" id="2.30.42.10">
    <property type="match status" value="1"/>
</dbReference>
<reference evidence="4" key="1">
    <citation type="journal article" date="2010" name="Genome Biol.">
        <title>Genome sequence of the necrotrophic plant pathogen Pythium ultimum reveals original pathogenicity mechanisms and effector repertoire.</title>
        <authorList>
            <person name="Levesque C.A."/>
            <person name="Brouwer H."/>
            <person name="Cano L."/>
            <person name="Hamilton J.P."/>
            <person name="Holt C."/>
            <person name="Huitema E."/>
            <person name="Raffaele S."/>
            <person name="Robideau G.P."/>
            <person name="Thines M."/>
            <person name="Win J."/>
            <person name="Zerillo M.M."/>
            <person name="Beakes G.W."/>
            <person name="Boore J.L."/>
            <person name="Busam D."/>
            <person name="Dumas B."/>
            <person name="Ferriera S."/>
            <person name="Fuerstenberg S.I."/>
            <person name="Gachon C.M."/>
            <person name="Gaulin E."/>
            <person name="Govers F."/>
            <person name="Grenville-Briggs L."/>
            <person name="Horner N."/>
            <person name="Hostetler J."/>
            <person name="Jiang R.H."/>
            <person name="Johnson J."/>
            <person name="Krajaejun T."/>
            <person name="Lin H."/>
            <person name="Meijer H.J."/>
            <person name="Moore B."/>
            <person name="Morris P."/>
            <person name="Phuntmart V."/>
            <person name="Puiu D."/>
            <person name="Shetty J."/>
            <person name="Stajich J.E."/>
            <person name="Tripathy S."/>
            <person name="Wawra S."/>
            <person name="van West P."/>
            <person name="Whitty B.R."/>
            <person name="Coutinho P.M."/>
            <person name="Henrissat B."/>
            <person name="Martin F."/>
            <person name="Thomas P.D."/>
            <person name="Tyler B.M."/>
            <person name="De Vries R.P."/>
            <person name="Kamoun S."/>
            <person name="Yandell M."/>
            <person name="Tisserat N."/>
            <person name="Buell C.R."/>
        </authorList>
    </citation>
    <scope>NUCLEOTIDE SEQUENCE</scope>
    <source>
        <strain evidence="4">DAOM:BR144</strain>
    </source>
</reference>
<dbReference type="PANTHER" id="PTHR31138">
    <property type="entry name" value="CHROMOSOME 19, WHOLE GENOME SHOTGUN SEQUENCE"/>
    <property type="match status" value="1"/>
</dbReference>
<dbReference type="GO" id="GO:0008289">
    <property type="term" value="F:lipid binding"/>
    <property type="evidence" value="ECO:0007669"/>
    <property type="project" value="InterPro"/>
</dbReference>
<reference evidence="3" key="3">
    <citation type="submission" date="2015-02" db="UniProtKB">
        <authorList>
            <consortium name="EnsemblProtists"/>
        </authorList>
    </citation>
    <scope>IDENTIFICATION</scope>
    <source>
        <strain evidence="3">DAOM BR144</strain>
    </source>
</reference>
<dbReference type="Gene3D" id="3.15.10.10">
    <property type="entry name" value="Bactericidal permeability-increasing protein, domain 1"/>
    <property type="match status" value="1"/>
</dbReference>
<accession>K3XBA8</accession>
<evidence type="ECO:0000259" key="2">
    <source>
        <dbReference type="PROSITE" id="PS50106"/>
    </source>
</evidence>
<dbReference type="EnsemblProtists" id="PYU1_T014507">
    <property type="protein sequence ID" value="PYU1_T014507"/>
    <property type="gene ID" value="PYU1_G014476"/>
</dbReference>
<dbReference type="SMART" id="SM00228">
    <property type="entry name" value="PDZ"/>
    <property type="match status" value="2"/>
</dbReference>
<evidence type="ECO:0000256" key="1">
    <source>
        <dbReference type="SAM" id="MobiDB-lite"/>
    </source>
</evidence>
<dbReference type="InterPro" id="IPR001478">
    <property type="entry name" value="PDZ"/>
</dbReference>
<dbReference type="HOGENOM" id="CLU_272794_0_0_1"/>
<keyword evidence="4" id="KW-1185">Reference proteome</keyword>
<dbReference type="Proteomes" id="UP000019132">
    <property type="component" value="Unassembled WGS sequence"/>
</dbReference>
<sequence>MTQVPPLFANALRYAPGDHVRTPFGSGIVRSLSDQKAHVEVELAFGATLYARRGCLLPEFRMLECGEIPKDTLVIVCFSAQSQEDEETDEECDTNASVQSFHVREQKYEVVWRGSDQQKHELRLAPRTRVRTKLGLGVILEYRKASDSYAVKLDFGGIGYIVPQDVSCVDLRLLEKVPKPLSAEQIVAQFEGRVTLDDAKVLSEKAHETYRRVQRFCEQHAETISFLSTNAMYGDQYSKALGSLFDPSLAEAKDRIKTAGTNELEKLKQMAFSAKKTLESELLDGKDSSAFFAQAAKVLSQLKNSSEVKDLSDTLRLKANDELELAKKKMQIESNSPQGQRLVLSQVLQALESKVNAQKPKIDKIKSSLDQDTLQSELLTKLQQHEADFFKAQEAIAHLEKLASAKMGVTSLTSMDPSQLIAKAEELLPQVSKRAGVFMESTEKYLAQMQQTSQGQTLLKKAKQLVQSVDNPDAFCDNVTKAIADVKLDKLAEWGSTLTTNREKRQEFVNQVKDHCLDFFMSVLPSIKIDTISGIEEGVEYSMSNLDLSNFRVRKERVKVRMGTVADEELFTVRATHLTALLKGFQWTFAQKYFPYLNGGGLADAELTGGMISLGFKAEKVIVNKVTGEVRPTLVLNSMEIEIKQELKITVQGSWFSAVYNLLASVFAELIREYLAKTMESKLLGHMIKLLKTLNDQMDEYWPLIFQLLDIRVDDLPSASPWRGAKEVDIQPNQVECTFEDRSMVPFTFAKGVLHKHVVITSRIADVSDTNAADLMRVPVGASVLAVNGLACNKLNLDEFKAILEKLATPFTMRFSLVVEDTGMNRLQRVVPRQQSVSVTFKQDGPFGFRLRSRPLSPFGSIVVGFTEPSADGKKSAAELSGKIQAGQLLLKVNDIDLRFKSLQETLQILKETTRRPATLHFAPSPDGIIKLRDWPPMIEMELSDEEAADGRNYCVVSAFARVPSFAQKSHRVQKGDVLLRVNDVSMLTPIYEQNNFATIMETLKQISDAKQPMHAVFVSSEQYTDLRRQIWEAISLSASSTSADSVSQTETAAPTSKETDNDANEESSKNVRVEDAVVTAFLATIMPKEIVFPKAPLGILFGNLNDEAVYIRQFISSTGAAEKSGLIHIGQAVLQVCGKTVPADATPAVIEQMIADVATRAKPPSSYTLTVRDLDLERELMK</sequence>
<dbReference type="PANTHER" id="PTHR31138:SF1">
    <property type="entry name" value="PDZ DOMAIN-CONTAINING PROTEIN"/>
    <property type="match status" value="1"/>
</dbReference>
<dbReference type="AlphaFoldDB" id="K3XBA8"/>
<evidence type="ECO:0000313" key="4">
    <source>
        <dbReference type="Proteomes" id="UP000019132"/>
    </source>
</evidence>
<dbReference type="OMA" id="DHCLDFF"/>
<dbReference type="VEuPathDB" id="FungiDB:PYU1_G014476"/>
<organism evidence="3 4">
    <name type="scientific">Globisporangium ultimum (strain ATCC 200006 / CBS 805.95 / DAOM BR144)</name>
    <name type="common">Pythium ultimum</name>
    <dbReference type="NCBI Taxonomy" id="431595"/>
    <lineage>
        <taxon>Eukaryota</taxon>
        <taxon>Sar</taxon>
        <taxon>Stramenopiles</taxon>
        <taxon>Oomycota</taxon>
        <taxon>Peronosporomycetes</taxon>
        <taxon>Pythiales</taxon>
        <taxon>Pythiaceae</taxon>
        <taxon>Globisporangium</taxon>
    </lineage>
</organism>
<protein>
    <recommendedName>
        <fullName evidence="2">PDZ domain-containing protein</fullName>
    </recommendedName>
</protein>
<dbReference type="SUPFAM" id="SSF50156">
    <property type="entry name" value="PDZ domain-like"/>
    <property type="match status" value="1"/>
</dbReference>
<dbReference type="CDD" id="cd00136">
    <property type="entry name" value="PDZ_canonical"/>
    <property type="match status" value="1"/>
</dbReference>
<dbReference type="EMBL" id="GL376575">
    <property type="status" value="NOT_ANNOTATED_CDS"/>
    <property type="molecule type" value="Genomic_DNA"/>
</dbReference>
<dbReference type="PROSITE" id="PS50106">
    <property type="entry name" value="PDZ"/>
    <property type="match status" value="1"/>
</dbReference>
<dbReference type="InterPro" id="IPR036034">
    <property type="entry name" value="PDZ_sf"/>
</dbReference>
<feature type="region of interest" description="Disordered" evidence="1">
    <location>
        <begin position="1043"/>
        <end position="1070"/>
    </location>
</feature>